<evidence type="ECO:0000313" key="5">
    <source>
        <dbReference type="Proteomes" id="UP000593765"/>
    </source>
</evidence>
<feature type="compositionally biased region" description="Low complexity" evidence="2">
    <location>
        <begin position="120"/>
        <end position="131"/>
    </location>
</feature>
<sequence>MSRRGSSRAGFTLVELLVVIGIIALLMSILLPSLQRAREAGNTTKCLSNLRQLGNAIMNYANENKGALVPCDVRGPATSTTVDSWATLLVGYRYLSYPDVFDKTTPPSFDSVFKCPSGTTDMRGTSTTGTGIPDSRKDVRGAGPTLYTSNFIMTGKSVWSWYAPNGTSNNDLTIPMHRVVSDSWPGTNQVGAPRKIGSIKNSSEVVILFDGIGSVNMQTQNANRLNARHGNQKQTNCLMLDGHAETFATETLPGGGGDAGALPTDAAATFSTANLAKYPYPKWRVNNTR</sequence>
<evidence type="ECO:0000256" key="3">
    <source>
        <dbReference type="SAM" id="Phobius"/>
    </source>
</evidence>
<dbReference type="PRINTS" id="PR00813">
    <property type="entry name" value="BCTERIALGSPG"/>
</dbReference>
<feature type="region of interest" description="Disordered" evidence="2">
    <location>
        <begin position="120"/>
        <end position="140"/>
    </location>
</feature>
<dbReference type="PROSITE" id="PS00409">
    <property type="entry name" value="PROKAR_NTER_METHYL"/>
    <property type="match status" value="1"/>
</dbReference>
<evidence type="ECO:0000313" key="4">
    <source>
        <dbReference type="EMBL" id="QOV87803.1"/>
    </source>
</evidence>
<dbReference type="Pfam" id="PF07963">
    <property type="entry name" value="N_methyl"/>
    <property type="match status" value="1"/>
</dbReference>
<keyword evidence="1" id="KW-0488">Methylation</keyword>
<feature type="transmembrane region" description="Helical" evidence="3">
    <location>
        <begin position="12"/>
        <end position="31"/>
    </location>
</feature>
<keyword evidence="3" id="KW-0812">Transmembrane</keyword>
<dbReference type="GO" id="GO:0015628">
    <property type="term" value="P:protein secretion by the type II secretion system"/>
    <property type="evidence" value="ECO:0007669"/>
    <property type="project" value="InterPro"/>
</dbReference>
<keyword evidence="3" id="KW-1133">Transmembrane helix</keyword>
<accession>A0A7M2WQV2</accession>
<dbReference type="EMBL" id="CP063458">
    <property type="protein sequence ID" value="QOV87803.1"/>
    <property type="molecule type" value="Genomic_DNA"/>
</dbReference>
<organism evidence="4 5">
    <name type="scientific">Humisphaera borealis</name>
    <dbReference type="NCBI Taxonomy" id="2807512"/>
    <lineage>
        <taxon>Bacteria</taxon>
        <taxon>Pseudomonadati</taxon>
        <taxon>Planctomycetota</taxon>
        <taxon>Phycisphaerae</taxon>
        <taxon>Tepidisphaerales</taxon>
        <taxon>Tepidisphaeraceae</taxon>
        <taxon>Humisphaera</taxon>
    </lineage>
</organism>
<reference evidence="4 5" key="1">
    <citation type="submission" date="2020-10" db="EMBL/GenBank/DDBJ databases">
        <title>Wide distribution of Phycisphaera-like planctomycetes from WD2101 soil group in peatlands and genome analysis of the first cultivated representative.</title>
        <authorList>
            <person name="Dedysh S.N."/>
            <person name="Beletsky A.V."/>
            <person name="Ivanova A."/>
            <person name="Kulichevskaya I.S."/>
            <person name="Suzina N.E."/>
            <person name="Philippov D.A."/>
            <person name="Rakitin A.L."/>
            <person name="Mardanov A.V."/>
            <person name="Ravin N.V."/>
        </authorList>
    </citation>
    <scope>NUCLEOTIDE SEQUENCE [LARGE SCALE GENOMIC DNA]</scope>
    <source>
        <strain evidence="4 5">M1803</strain>
    </source>
</reference>
<dbReference type="PANTHER" id="PTHR30093">
    <property type="entry name" value="GENERAL SECRETION PATHWAY PROTEIN G"/>
    <property type="match status" value="1"/>
</dbReference>
<dbReference type="InterPro" id="IPR000983">
    <property type="entry name" value="Bac_GSPG_pilin"/>
</dbReference>
<dbReference type="NCBIfam" id="TIGR02532">
    <property type="entry name" value="IV_pilin_GFxxxE"/>
    <property type="match status" value="1"/>
</dbReference>
<dbReference type="RefSeq" id="WP_206290713.1">
    <property type="nucleotide sequence ID" value="NZ_CP063458.1"/>
</dbReference>
<dbReference type="GO" id="GO:0015627">
    <property type="term" value="C:type II protein secretion system complex"/>
    <property type="evidence" value="ECO:0007669"/>
    <property type="project" value="InterPro"/>
</dbReference>
<gene>
    <name evidence="4" type="ORF">IPV69_16105</name>
</gene>
<dbReference type="Gene3D" id="3.30.700.10">
    <property type="entry name" value="Glycoprotein, Type 4 Pilin"/>
    <property type="match status" value="1"/>
</dbReference>
<keyword evidence="3" id="KW-0472">Membrane</keyword>
<dbReference type="InterPro" id="IPR012902">
    <property type="entry name" value="N_methyl_site"/>
</dbReference>
<evidence type="ECO:0000256" key="2">
    <source>
        <dbReference type="SAM" id="MobiDB-lite"/>
    </source>
</evidence>
<keyword evidence="5" id="KW-1185">Reference proteome</keyword>
<dbReference type="SUPFAM" id="SSF54523">
    <property type="entry name" value="Pili subunits"/>
    <property type="match status" value="1"/>
</dbReference>
<dbReference type="KEGG" id="hbs:IPV69_16105"/>
<dbReference type="Proteomes" id="UP000593765">
    <property type="component" value="Chromosome"/>
</dbReference>
<proteinExistence type="predicted"/>
<evidence type="ECO:0000256" key="1">
    <source>
        <dbReference type="ARBA" id="ARBA00022481"/>
    </source>
</evidence>
<dbReference type="PANTHER" id="PTHR30093:SF2">
    <property type="entry name" value="TYPE II SECRETION SYSTEM PROTEIN H"/>
    <property type="match status" value="1"/>
</dbReference>
<protein>
    <submittedName>
        <fullName evidence="4">Type II secretion system protein</fullName>
    </submittedName>
</protein>
<name>A0A7M2WQV2_9BACT</name>
<dbReference type="AlphaFoldDB" id="A0A7M2WQV2"/>
<dbReference type="InterPro" id="IPR045584">
    <property type="entry name" value="Pilin-like"/>
</dbReference>